<keyword evidence="3" id="KW-1185">Reference proteome</keyword>
<feature type="compositionally biased region" description="Basic and acidic residues" evidence="1">
    <location>
        <begin position="235"/>
        <end position="245"/>
    </location>
</feature>
<proteinExistence type="predicted"/>
<reference evidence="2 3" key="1">
    <citation type="journal article" date="2014" name="PLoS Genet.">
        <title>Phylogenetically driven sequencing of extremely halophilic archaea reveals strategies for static and dynamic osmo-response.</title>
        <authorList>
            <person name="Becker E.A."/>
            <person name="Seitzer P.M."/>
            <person name="Tritt A."/>
            <person name="Larsen D."/>
            <person name="Krusor M."/>
            <person name="Yao A.I."/>
            <person name="Wu D."/>
            <person name="Madern D."/>
            <person name="Eisen J.A."/>
            <person name="Darling A.E."/>
            <person name="Facciotti M.T."/>
        </authorList>
    </citation>
    <scope>NUCLEOTIDE SEQUENCE [LARGE SCALE GENOMIC DNA]</scope>
    <source>
        <strain evidence="2 3">ATCC BAA-1512</strain>
    </source>
</reference>
<evidence type="ECO:0000256" key="1">
    <source>
        <dbReference type="SAM" id="MobiDB-lite"/>
    </source>
</evidence>
<dbReference type="Proteomes" id="UP000011550">
    <property type="component" value="Unassembled WGS sequence"/>
</dbReference>
<feature type="region of interest" description="Disordered" evidence="1">
    <location>
        <begin position="214"/>
        <end position="252"/>
    </location>
</feature>
<dbReference type="AlphaFoldDB" id="M0IJI0"/>
<evidence type="ECO:0000313" key="3">
    <source>
        <dbReference type="Proteomes" id="UP000011550"/>
    </source>
</evidence>
<sequence length="252" mass="29113">MRTPLPDEDAERVFHENMMNVADSQERKAEMLADPDIPLLEAYEKQHERIAESYRRRCRHIAGEEYERIALEYSRGERNDRLGALTAYYFEGLWRMEQRISVTDMLFFPIILRYPDSFTVNIRFTSGFATNGSVLYESPEHAPESLEGEYADRYYNDSLYSQKEAAEQIRATSQIIREEFLSPDEASFEERKYGGIVTGGGKKGSVFSSMLKRVEPDPDRFSEPATEPMLVEEGNEAKRTEHELLPDDAIVL</sequence>
<protein>
    <submittedName>
        <fullName evidence="2">Uncharacterized protein</fullName>
    </submittedName>
</protein>
<gene>
    <name evidence="2" type="ORF">C440_04013</name>
</gene>
<accession>M0IJI0</accession>
<name>M0IJI0_9EURY</name>
<evidence type="ECO:0000313" key="2">
    <source>
        <dbReference type="EMBL" id="ELZ96910.1"/>
    </source>
</evidence>
<dbReference type="PATRIC" id="fig|662479.7.peg.825"/>
<dbReference type="InterPro" id="IPR048687">
    <property type="entry name" value="HVO_2248-like"/>
</dbReference>
<organism evidence="2 3">
    <name type="scientific">Haloferax mucosum ATCC BAA-1512</name>
    <dbReference type="NCBI Taxonomy" id="662479"/>
    <lineage>
        <taxon>Archaea</taxon>
        <taxon>Methanobacteriati</taxon>
        <taxon>Methanobacteriota</taxon>
        <taxon>Stenosarchaea group</taxon>
        <taxon>Halobacteria</taxon>
        <taxon>Halobacteriales</taxon>
        <taxon>Haloferacaceae</taxon>
        <taxon>Haloferax</taxon>
    </lineage>
</organism>
<dbReference type="Pfam" id="PF21535">
    <property type="entry name" value="HVO_2248"/>
    <property type="match status" value="1"/>
</dbReference>
<comment type="caution">
    <text evidence="2">The sequence shown here is derived from an EMBL/GenBank/DDBJ whole genome shotgun (WGS) entry which is preliminary data.</text>
</comment>
<dbReference type="EMBL" id="AOLN01000006">
    <property type="protein sequence ID" value="ELZ96910.1"/>
    <property type="molecule type" value="Genomic_DNA"/>
</dbReference>